<comment type="subcellular location">
    <subcellularLocation>
        <location evidence="1">Membrane</location>
        <topology evidence="1">Multi-pass membrane protein</topology>
    </subcellularLocation>
</comment>
<evidence type="ECO:0000256" key="1">
    <source>
        <dbReference type="ARBA" id="ARBA00004141"/>
    </source>
</evidence>
<feature type="domain" description="ABC transporter" evidence="10">
    <location>
        <begin position="243"/>
        <end position="482"/>
    </location>
</feature>
<dbReference type="GO" id="GO:0016887">
    <property type="term" value="F:ATP hydrolysis activity"/>
    <property type="evidence" value="ECO:0007669"/>
    <property type="project" value="InterPro"/>
</dbReference>
<dbReference type="OrthoDB" id="9804819at2"/>
<dbReference type="SUPFAM" id="SSF52540">
    <property type="entry name" value="P-loop containing nucleoside triphosphate hydrolases"/>
    <property type="match status" value="1"/>
</dbReference>
<dbReference type="EMBL" id="FWYF01000004">
    <property type="protein sequence ID" value="SMD37794.1"/>
    <property type="molecule type" value="Genomic_DNA"/>
</dbReference>
<evidence type="ECO:0000256" key="4">
    <source>
        <dbReference type="ARBA" id="ARBA00022741"/>
    </source>
</evidence>
<gene>
    <name evidence="11" type="ORF">SAMN04488029_3460</name>
</gene>
<dbReference type="Pfam" id="PF01061">
    <property type="entry name" value="ABC2_membrane"/>
    <property type="match status" value="1"/>
</dbReference>
<name>A0A1W2GMK6_REIFA</name>
<dbReference type="Pfam" id="PF19055">
    <property type="entry name" value="ABC2_membrane_7"/>
    <property type="match status" value="1"/>
</dbReference>
<dbReference type="GO" id="GO:0140359">
    <property type="term" value="F:ABC-type transporter activity"/>
    <property type="evidence" value="ECO:0007669"/>
    <property type="project" value="InterPro"/>
</dbReference>
<keyword evidence="5" id="KW-0067">ATP-binding</keyword>
<feature type="transmembrane region" description="Helical" evidence="9">
    <location>
        <begin position="575"/>
        <end position="594"/>
    </location>
</feature>
<reference evidence="11 12" key="1">
    <citation type="submission" date="2017-04" db="EMBL/GenBank/DDBJ databases">
        <authorList>
            <person name="Afonso C.L."/>
            <person name="Miller P.J."/>
            <person name="Scott M.A."/>
            <person name="Spackman E."/>
            <person name="Goraichik I."/>
            <person name="Dimitrov K.M."/>
            <person name="Suarez D.L."/>
            <person name="Swayne D.E."/>
        </authorList>
    </citation>
    <scope>NUCLEOTIDE SEQUENCE [LARGE SCALE GENOMIC DNA]</scope>
    <source>
        <strain evidence="11 12">DSM 26133</strain>
    </source>
</reference>
<evidence type="ECO:0000256" key="2">
    <source>
        <dbReference type="ARBA" id="ARBA00022448"/>
    </source>
</evidence>
<feature type="transmembrane region" description="Helical" evidence="9">
    <location>
        <begin position="614"/>
        <end position="632"/>
    </location>
</feature>
<keyword evidence="12" id="KW-1185">Reference proteome</keyword>
<dbReference type="Gene3D" id="3.40.50.300">
    <property type="entry name" value="P-loop containing nucleotide triphosphate hydrolases"/>
    <property type="match status" value="1"/>
</dbReference>
<keyword evidence="7 9" id="KW-0472">Membrane</keyword>
<organism evidence="11 12">
    <name type="scientific">Reichenbachiella faecimaris</name>
    <dbReference type="NCBI Taxonomy" id="692418"/>
    <lineage>
        <taxon>Bacteria</taxon>
        <taxon>Pseudomonadati</taxon>
        <taxon>Bacteroidota</taxon>
        <taxon>Cytophagia</taxon>
        <taxon>Cytophagales</taxon>
        <taxon>Reichenbachiellaceae</taxon>
        <taxon>Reichenbachiella</taxon>
    </lineage>
</organism>
<evidence type="ECO:0000256" key="5">
    <source>
        <dbReference type="ARBA" id="ARBA00022840"/>
    </source>
</evidence>
<dbReference type="InterPro" id="IPR043926">
    <property type="entry name" value="ABCG_dom"/>
</dbReference>
<feature type="transmembrane region" description="Helical" evidence="9">
    <location>
        <begin position="719"/>
        <end position="740"/>
    </location>
</feature>
<keyword evidence="8" id="KW-0175">Coiled coil</keyword>
<dbReference type="InterPro" id="IPR050352">
    <property type="entry name" value="ABCG_transporters"/>
</dbReference>
<protein>
    <submittedName>
        <fullName evidence="11">ABC-type multidrug transport system, ATPase component</fullName>
    </submittedName>
</protein>
<dbReference type="SUPFAM" id="SSF158682">
    <property type="entry name" value="TerB-like"/>
    <property type="match status" value="1"/>
</dbReference>
<evidence type="ECO:0000313" key="11">
    <source>
        <dbReference type="EMBL" id="SMD37794.1"/>
    </source>
</evidence>
<dbReference type="RefSeq" id="WP_084374103.1">
    <property type="nucleotide sequence ID" value="NZ_FWYF01000004.1"/>
</dbReference>
<dbReference type="AlphaFoldDB" id="A0A1W2GMK6"/>
<keyword evidence="3 9" id="KW-0812">Transmembrane</keyword>
<evidence type="ECO:0000256" key="9">
    <source>
        <dbReference type="SAM" id="Phobius"/>
    </source>
</evidence>
<keyword evidence="4" id="KW-0547">Nucleotide-binding</keyword>
<keyword evidence="6 9" id="KW-1133">Transmembrane helix</keyword>
<keyword evidence="2" id="KW-0813">Transport</keyword>
<dbReference type="PROSITE" id="PS00211">
    <property type="entry name" value="ABC_TRANSPORTER_1"/>
    <property type="match status" value="1"/>
</dbReference>
<dbReference type="InterPro" id="IPR007791">
    <property type="entry name" value="DjlA_N"/>
</dbReference>
<dbReference type="InterPro" id="IPR013525">
    <property type="entry name" value="ABC2_TM"/>
</dbReference>
<sequence>MSEQLLKAIIHLLAIVAKEDDVTEDERNAIEDFLLENLSKDESLKYMHLFDQMTNQMSGDRAVSFGEQKEITILAKQVNQELTQQQKIVVILKVLEVIMADGEISDRELELLHLIGESFNFSTKAVDHIKAFVVNKERSQLDADNILIIDDSNGAGANTAARHLKRSFLSGYIAFFRLPALEMYFMKYMGESALTLNGVPVRKNKIIVFSSGSTIRGTKIDPIYYSDVVSTFREESSDSKISFVAENIGFTFPNGHQGLRDITIAESSGKLVGLMGGSGAGKSTLLNVLNGNEIPSQGTVRINGIDINKDKSKVEGVIGYVPQDDLLVEELTVAENLYYAAKLCFADMSNEELHQLVDKTLAALGLSETRNLKVGSPLQKTISGGQRKRVNIGLELLREPSVLFVDEPTSGLSSRDSENIMDLLKELSLKGKMVFVVIHQPSSEIFKMFDKLVILDVGGYQIYYGNPVEAVIYFKNIVDLIDKDAGSCIECGNVNSEQIFNIIETKVVDEYGKLTDQRKISPQDWNSYFTERVTIKPATESDDQPEKTLKIPNRIKQLTIFASRDIASKISNKQYLAINLLEAPLLAIILAFIIRYVPEGSNEYVFRENPNIPAFFFMAIIVSLFMGLTVSAEEIFKDRKILKRESFLNLSRLSYLVSKMAILFGLSALQTLMFVLIGDFVLGINGMTTSFWLVMFSVSCFANIMGLNISSAFNSAVTIYILIPLLIIPQLILSGIVVNFDKLHPWLSNSKKVPIIGELMASKWGYEALAVTQFKDNEFEKNFFSYDQTIANSEFKSVYYYSAMEANLDYVHSNFGSDDAGKKQKVTEKLKLIQNELTKEMELGGIPKSKFEAIDNLTPGKFNKATFDETEKFIQIMRKIYNNRLKRATEERDKLTKTMTDSEEKLSAFAELRKDNENEAIVFFLKNSTAENRLLETKKELIQKIYPIYNVPIPQHALDIRSHFYAPQKHFLGNYYDTLYFNVVVIWMMSLLLVVSLYFDWFRKVVNSFGK</sequence>
<dbReference type="GO" id="GO:0016020">
    <property type="term" value="C:membrane"/>
    <property type="evidence" value="ECO:0007669"/>
    <property type="project" value="UniProtKB-SubCell"/>
</dbReference>
<feature type="transmembrane region" description="Helical" evidence="9">
    <location>
        <begin position="689"/>
        <end position="707"/>
    </location>
</feature>
<dbReference type="InterPro" id="IPR003593">
    <property type="entry name" value="AAA+_ATPase"/>
</dbReference>
<accession>A0A1W2GMK6</accession>
<dbReference type="STRING" id="692418.SAMN04488029_3460"/>
<feature type="transmembrane region" description="Helical" evidence="9">
    <location>
        <begin position="653"/>
        <end position="677"/>
    </location>
</feature>
<evidence type="ECO:0000256" key="3">
    <source>
        <dbReference type="ARBA" id="ARBA00022692"/>
    </source>
</evidence>
<dbReference type="PANTHER" id="PTHR48041:SF139">
    <property type="entry name" value="PROTEIN SCARLET"/>
    <property type="match status" value="1"/>
</dbReference>
<dbReference type="GO" id="GO:0005524">
    <property type="term" value="F:ATP binding"/>
    <property type="evidence" value="ECO:0007669"/>
    <property type="project" value="UniProtKB-KW"/>
</dbReference>
<proteinExistence type="predicted"/>
<evidence type="ECO:0000313" key="12">
    <source>
        <dbReference type="Proteomes" id="UP000192472"/>
    </source>
</evidence>
<dbReference type="Pfam" id="PF00005">
    <property type="entry name" value="ABC_tran"/>
    <property type="match status" value="1"/>
</dbReference>
<dbReference type="SMART" id="SM00382">
    <property type="entry name" value="AAA"/>
    <property type="match status" value="1"/>
</dbReference>
<dbReference type="Pfam" id="PF05099">
    <property type="entry name" value="TerB"/>
    <property type="match status" value="1"/>
</dbReference>
<dbReference type="Gene3D" id="1.10.3680.10">
    <property type="entry name" value="TerB-like"/>
    <property type="match status" value="1"/>
</dbReference>
<feature type="coiled-coil region" evidence="8">
    <location>
        <begin position="878"/>
        <end position="905"/>
    </location>
</feature>
<dbReference type="InterPro" id="IPR027417">
    <property type="entry name" value="P-loop_NTPase"/>
</dbReference>
<evidence type="ECO:0000256" key="7">
    <source>
        <dbReference type="ARBA" id="ARBA00023136"/>
    </source>
</evidence>
<feature type="transmembrane region" description="Helical" evidence="9">
    <location>
        <begin position="979"/>
        <end position="999"/>
    </location>
</feature>
<dbReference type="Proteomes" id="UP000192472">
    <property type="component" value="Unassembled WGS sequence"/>
</dbReference>
<evidence type="ECO:0000259" key="10">
    <source>
        <dbReference type="PROSITE" id="PS50893"/>
    </source>
</evidence>
<dbReference type="InterPro" id="IPR003439">
    <property type="entry name" value="ABC_transporter-like_ATP-bd"/>
</dbReference>
<evidence type="ECO:0000256" key="8">
    <source>
        <dbReference type="SAM" id="Coils"/>
    </source>
</evidence>
<dbReference type="CDD" id="cd07177">
    <property type="entry name" value="terB_like"/>
    <property type="match status" value="1"/>
</dbReference>
<dbReference type="InterPro" id="IPR017871">
    <property type="entry name" value="ABC_transporter-like_CS"/>
</dbReference>
<dbReference type="PROSITE" id="PS50893">
    <property type="entry name" value="ABC_TRANSPORTER_2"/>
    <property type="match status" value="1"/>
</dbReference>
<evidence type="ECO:0000256" key="6">
    <source>
        <dbReference type="ARBA" id="ARBA00022989"/>
    </source>
</evidence>
<dbReference type="InterPro" id="IPR029024">
    <property type="entry name" value="TerB-like"/>
</dbReference>
<dbReference type="PANTHER" id="PTHR48041">
    <property type="entry name" value="ABC TRANSPORTER G FAMILY MEMBER 28"/>
    <property type="match status" value="1"/>
</dbReference>